<evidence type="ECO:0000313" key="3">
    <source>
        <dbReference type="Proteomes" id="UP000092819"/>
    </source>
</evidence>
<dbReference type="Proteomes" id="UP000092819">
    <property type="component" value="Unassembled WGS sequence"/>
</dbReference>
<sequence length="62" mass="6459">MNNLLKNIKEFMNDEEGLTVIEYVIGAAMLVLGLTTIFSGIGSALSTKLTAIVGAISTTTAP</sequence>
<feature type="transmembrane region" description="Helical" evidence="1">
    <location>
        <begin position="20"/>
        <end position="41"/>
    </location>
</feature>
<evidence type="ECO:0000313" key="2">
    <source>
        <dbReference type="EMBL" id="SBT12823.1"/>
    </source>
</evidence>
<accession>A0A1C3JCI6</accession>
<dbReference type="RefSeq" id="WP_017076283.1">
    <property type="nucleotide sequence ID" value="NZ_AP025463.1"/>
</dbReference>
<proteinExistence type="predicted"/>
<keyword evidence="3" id="KW-1185">Reference proteome</keyword>
<organism evidence="2 3">
    <name type="scientific">Vibrio celticus</name>
    <dbReference type="NCBI Taxonomy" id="446372"/>
    <lineage>
        <taxon>Bacteria</taxon>
        <taxon>Pseudomonadati</taxon>
        <taxon>Pseudomonadota</taxon>
        <taxon>Gammaproteobacteria</taxon>
        <taxon>Vibrionales</taxon>
        <taxon>Vibrionaceae</taxon>
        <taxon>Vibrio</taxon>
    </lineage>
</organism>
<name>A0A1C3JCI6_9VIBR</name>
<keyword evidence="1" id="KW-0812">Transmembrane</keyword>
<keyword evidence="1" id="KW-1133">Transmembrane helix</keyword>
<evidence type="ECO:0008006" key="4">
    <source>
        <dbReference type="Google" id="ProtNLM"/>
    </source>
</evidence>
<gene>
    <name evidence="2" type="ORF">VCE7224_01566</name>
</gene>
<dbReference type="EMBL" id="FLQZ01000032">
    <property type="protein sequence ID" value="SBT12823.1"/>
    <property type="molecule type" value="Genomic_DNA"/>
</dbReference>
<evidence type="ECO:0000256" key="1">
    <source>
        <dbReference type="SAM" id="Phobius"/>
    </source>
</evidence>
<reference evidence="3" key="1">
    <citation type="submission" date="2016-06" db="EMBL/GenBank/DDBJ databases">
        <authorList>
            <person name="Rodrigo-Torres L."/>
            <person name="Arahal D.R."/>
        </authorList>
    </citation>
    <scope>NUCLEOTIDE SEQUENCE [LARGE SCALE GENOMIC DNA]</scope>
    <source>
        <strain evidence="3">CECT 7224</strain>
    </source>
</reference>
<dbReference type="AlphaFoldDB" id="A0A1C3JCI6"/>
<dbReference type="GeneID" id="69647950"/>
<protein>
    <recommendedName>
        <fullName evidence="4">Flp/Fap pilin component</fullName>
    </recommendedName>
</protein>
<keyword evidence="1" id="KW-0472">Membrane</keyword>